<comment type="caution">
    <text evidence="2">The sequence shown here is derived from an EMBL/GenBank/DDBJ whole genome shotgun (WGS) entry which is preliminary data.</text>
</comment>
<organism evidence="2 3">
    <name type="scientific">Austropuccinia psidii MF-1</name>
    <dbReference type="NCBI Taxonomy" id="1389203"/>
    <lineage>
        <taxon>Eukaryota</taxon>
        <taxon>Fungi</taxon>
        <taxon>Dikarya</taxon>
        <taxon>Basidiomycota</taxon>
        <taxon>Pucciniomycotina</taxon>
        <taxon>Pucciniomycetes</taxon>
        <taxon>Pucciniales</taxon>
        <taxon>Sphaerophragmiaceae</taxon>
        <taxon>Austropuccinia</taxon>
    </lineage>
</organism>
<proteinExistence type="predicted"/>
<feature type="region of interest" description="Disordered" evidence="1">
    <location>
        <begin position="1"/>
        <end position="30"/>
    </location>
</feature>
<gene>
    <name evidence="2" type="ORF">O181_073720</name>
</gene>
<evidence type="ECO:0000313" key="2">
    <source>
        <dbReference type="EMBL" id="MBW0534005.1"/>
    </source>
</evidence>
<dbReference type="OrthoDB" id="413361at2759"/>
<reference evidence="2" key="1">
    <citation type="submission" date="2021-03" db="EMBL/GenBank/DDBJ databases">
        <title>Draft genome sequence of rust myrtle Austropuccinia psidii MF-1, a brazilian biotype.</title>
        <authorList>
            <person name="Quecine M.C."/>
            <person name="Pachon D.M.R."/>
            <person name="Bonatelli M.L."/>
            <person name="Correr F.H."/>
            <person name="Franceschini L.M."/>
            <person name="Leite T.F."/>
            <person name="Margarido G.R.A."/>
            <person name="Almeida C.A."/>
            <person name="Ferrarezi J.A."/>
            <person name="Labate C.A."/>
        </authorList>
    </citation>
    <scope>NUCLEOTIDE SEQUENCE</scope>
    <source>
        <strain evidence="2">MF-1</strain>
    </source>
</reference>
<evidence type="ECO:0000256" key="1">
    <source>
        <dbReference type="SAM" id="MobiDB-lite"/>
    </source>
</evidence>
<dbReference type="Proteomes" id="UP000765509">
    <property type="component" value="Unassembled WGS sequence"/>
</dbReference>
<accession>A0A9Q3FB29</accession>
<name>A0A9Q3FB29_9BASI</name>
<dbReference type="InterPro" id="IPR012337">
    <property type="entry name" value="RNaseH-like_sf"/>
</dbReference>
<dbReference type="SUPFAM" id="SSF53098">
    <property type="entry name" value="Ribonuclease H-like"/>
    <property type="match status" value="1"/>
</dbReference>
<dbReference type="EMBL" id="AVOT02039023">
    <property type="protein sequence ID" value="MBW0534005.1"/>
    <property type="molecule type" value="Genomic_DNA"/>
</dbReference>
<dbReference type="AlphaFoldDB" id="A0A9Q3FB29"/>
<sequence>MTKKKQKSDSELHQKPNYPTFRPGYHNPLTKHSEAECRNLKLGKPTTSLLCAINQQDRYFIILDSGASKKQNPFAERGSVTPINKSRCLLLDSGLDLTYWAEAENTAVYLENLTLHKSPSFETPFSQWFNKKPSLWM</sequence>
<keyword evidence="3" id="KW-1185">Reference proteome</keyword>
<evidence type="ECO:0000313" key="3">
    <source>
        <dbReference type="Proteomes" id="UP000765509"/>
    </source>
</evidence>
<protein>
    <submittedName>
        <fullName evidence="2">Uncharacterized protein</fullName>
    </submittedName>
</protein>